<name>A0A5B8IGD4_9VIRU</name>
<reference evidence="1" key="1">
    <citation type="submission" date="2018-11" db="EMBL/GenBank/DDBJ databases">
        <title>A distinct lineage of giant viruses engineers rhodopsin photosystems in predatory marine eukaryotes.</title>
        <authorList>
            <person name="Needham D.M."/>
            <person name="Yoshizawa S."/>
            <person name="Hosaka T."/>
            <person name="Poirier C."/>
            <person name="Choi C.-J."/>
            <person name="Hehenberger E."/>
            <person name="Irwin N.A.T."/>
            <person name="Wilken S."/>
            <person name="Yung C.-M."/>
            <person name="Bachy C."/>
            <person name="Kurihara R."/>
            <person name="Nakajima Y."/>
            <person name="Kojima K."/>
            <person name="Kimura-Someya T."/>
            <person name="Leonard G."/>
            <person name="Malmstrom R.R."/>
            <person name="Mende D."/>
            <person name="Olson D.K."/>
            <person name="Sudo Y."/>
            <person name="Sudek S."/>
            <person name="Richards T.A."/>
            <person name="DeLong E.F."/>
            <person name="Keeling P.J."/>
            <person name="Santoro A.E."/>
            <person name="Shirouzu M."/>
            <person name="Iwasaki W."/>
            <person name="Worden A.Z."/>
        </authorList>
    </citation>
    <scope>NUCLEOTIDE SEQUENCE</scope>
</reference>
<gene>
    <name evidence="1" type="ORF">4_47</name>
</gene>
<proteinExistence type="predicted"/>
<evidence type="ECO:0000313" key="1">
    <source>
        <dbReference type="EMBL" id="QDY52167.1"/>
    </source>
</evidence>
<accession>A0A5B8IGD4</accession>
<organism evidence="1">
    <name type="scientific">Mimiviridae sp. ChoanoV1</name>
    <dbReference type="NCBI Taxonomy" id="2596887"/>
    <lineage>
        <taxon>Viruses</taxon>
        <taxon>Varidnaviria</taxon>
        <taxon>Bamfordvirae</taxon>
        <taxon>Nucleocytoviricota</taxon>
        <taxon>Megaviricetes</taxon>
        <taxon>Imitervirales</taxon>
        <taxon>Schizomimiviridae</taxon>
    </lineage>
</organism>
<sequence>MNIFYELAEFNGDSYVFRFNDGRFINIDLSTLFPNYKIPESNLAAPLWHFTAIKNNGNQSINLGDIKLFKRDIVRKYNTLCAKYTYNNVLYRKSTQTELDKYESKLEPITDNGKLYLYIENIINIENDNIENDNIENDTIENDNIENDTIENDTIENTFKSIRKPIIETLV</sequence>
<dbReference type="EMBL" id="MK250088">
    <property type="protein sequence ID" value="QDY52167.1"/>
    <property type="molecule type" value="Genomic_DNA"/>
</dbReference>
<protein>
    <submittedName>
        <fullName evidence="1">Uncharacterized protein</fullName>
    </submittedName>
</protein>